<dbReference type="EMBL" id="RQXT01000075">
    <property type="protein sequence ID" value="RRH89557.1"/>
    <property type="molecule type" value="Genomic_DNA"/>
</dbReference>
<comment type="caution">
    <text evidence="1">The sequence shown here is derived from an EMBL/GenBank/DDBJ whole genome shotgun (WGS) entry which is preliminary data.</text>
</comment>
<dbReference type="RefSeq" id="WP_125006680.1">
    <property type="nucleotide sequence ID" value="NZ_RQXT01000075.1"/>
</dbReference>
<proteinExistence type="predicted"/>
<dbReference type="Proteomes" id="UP000273786">
    <property type="component" value="Unassembled WGS sequence"/>
</dbReference>
<gene>
    <name evidence="1" type="ORF">EH240_33790</name>
</gene>
<protein>
    <submittedName>
        <fullName evidence="1">Uncharacterized protein</fullName>
    </submittedName>
</protein>
<evidence type="ECO:0000313" key="2">
    <source>
        <dbReference type="Proteomes" id="UP000273786"/>
    </source>
</evidence>
<organism evidence="1 2">
    <name type="scientific">Mesorhizobium tamadayense</name>
    <dbReference type="NCBI Taxonomy" id="425306"/>
    <lineage>
        <taxon>Bacteria</taxon>
        <taxon>Pseudomonadati</taxon>
        <taxon>Pseudomonadota</taxon>
        <taxon>Alphaproteobacteria</taxon>
        <taxon>Hyphomicrobiales</taxon>
        <taxon>Phyllobacteriaceae</taxon>
        <taxon>Mesorhizobium</taxon>
    </lineage>
</organism>
<sequence length="60" mass="6932">MTKVSDLGLPVVGTRHGKQPAEEIDHFHTCPYCGQAVDRRDLRQVLWHEQPTHKRLKLDS</sequence>
<name>A0A3P3ETK0_9HYPH</name>
<dbReference type="AlphaFoldDB" id="A0A3P3ETK0"/>
<keyword evidence="2" id="KW-1185">Reference proteome</keyword>
<dbReference type="OrthoDB" id="8101010at2"/>
<reference evidence="1 2" key="1">
    <citation type="submission" date="2018-11" db="EMBL/GenBank/DDBJ databases">
        <title>the genome of Mesorhizobium tamadayense DSM 28320.</title>
        <authorList>
            <person name="Gao J."/>
        </authorList>
    </citation>
    <scope>NUCLEOTIDE SEQUENCE [LARGE SCALE GENOMIC DNA]</scope>
    <source>
        <strain evidence="1 2">DSM 28320</strain>
    </source>
</reference>
<accession>A0A3P3ETK0</accession>
<evidence type="ECO:0000313" key="1">
    <source>
        <dbReference type="EMBL" id="RRH89557.1"/>
    </source>
</evidence>